<dbReference type="InterPro" id="IPR013087">
    <property type="entry name" value="Znf_C2H2_type"/>
</dbReference>
<protein>
    <recommendedName>
        <fullName evidence="2">C2H2-type domain-containing protein</fullName>
    </recommendedName>
</protein>
<evidence type="ECO:0000259" key="2">
    <source>
        <dbReference type="SMART" id="SM00355"/>
    </source>
</evidence>
<feature type="region of interest" description="Disordered" evidence="1">
    <location>
        <begin position="24"/>
        <end position="48"/>
    </location>
</feature>
<reference evidence="3" key="1">
    <citation type="submission" date="2022-10" db="EMBL/GenBank/DDBJ databases">
        <title>Culturing micro-colonial fungi from biological soil crusts in the Mojave desert and describing Neophaeococcomyces mojavensis, and introducing the new genera and species Taxawa tesnikishii.</title>
        <authorList>
            <person name="Kurbessoian T."/>
            <person name="Stajich J.E."/>
        </authorList>
    </citation>
    <scope>NUCLEOTIDE SEQUENCE</scope>
    <source>
        <strain evidence="3">TK_1</strain>
    </source>
</reference>
<dbReference type="EMBL" id="JAPDRL010000003">
    <property type="protein sequence ID" value="KAJ9669205.1"/>
    <property type="molecule type" value="Genomic_DNA"/>
</dbReference>
<name>A0ABQ9P6E8_9PEZI</name>
<dbReference type="Proteomes" id="UP001172684">
    <property type="component" value="Unassembled WGS sequence"/>
</dbReference>
<evidence type="ECO:0000313" key="4">
    <source>
        <dbReference type="Proteomes" id="UP001172684"/>
    </source>
</evidence>
<proteinExistence type="predicted"/>
<dbReference type="Gene3D" id="3.30.160.60">
    <property type="entry name" value="Classic Zinc Finger"/>
    <property type="match status" value="1"/>
</dbReference>
<sequence length="167" mass="18747">MDPNSDWSPFFDPNEAVMQTPWRSPFASASGTQPTHASSELQQGHSAPDCSLAEAGEHVSSFVAQSHTDGTPQPFDQAIQAALANLENEANPPNKHICFVPGCKKNQFTRGADLQRHIKTVHVRDEAFYCEVKGCRRHEHAIGGQRPFPRKDKMMEHMRTVHKNLRY</sequence>
<organism evidence="3 4">
    <name type="scientific">Coniosporium apollinis</name>
    <dbReference type="NCBI Taxonomy" id="61459"/>
    <lineage>
        <taxon>Eukaryota</taxon>
        <taxon>Fungi</taxon>
        <taxon>Dikarya</taxon>
        <taxon>Ascomycota</taxon>
        <taxon>Pezizomycotina</taxon>
        <taxon>Dothideomycetes</taxon>
        <taxon>Dothideomycetes incertae sedis</taxon>
        <taxon>Coniosporium</taxon>
    </lineage>
</organism>
<feature type="compositionally biased region" description="Polar residues" evidence="1">
    <location>
        <begin position="27"/>
        <end position="45"/>
    </location>
</feature>
<accession>A0ABQ9P6E8</accession>
<feature type="domain" description="C2H2-type" evidence="2">
    <location>
        <begin position="128"/>
        <end position="162"/>
    </location>
</feature>
<evidence type="ECO:0000256" key="1">
    <source>
        <dbReference type="SAM" id="MobiDB-lite"/>
    </source>
</evidence>
<feature type="domain" description="C2H2-type" evidence="2">
    <location>
        <begin position="96"/>
        <end position="122"/>
    </location>
</feature>
<dbReference type="SMART" id="SM00355">
    <property type="entry name" value="ZnF_C2H2"/>
    <property type="match status" value="2"/>
</dbReference>
<evidence type="ECO:0000313" key="3">
    <source>
        <dbReference type="EMBL" id="KAJ9669205.1"/>
    </source>
</evidence>
<gene>
    <name evidence="3" type="ORF">H2201_000556</name>
</gene>
<comment type="caution">
    <text evidence="3">The sequence shown here is derived from an EMBL/GenBank/DDBJ whole genome shotgun (WGS) entry which is preliminary data.</text>
</comment>
<keyword evidence="4" id="KW-1185">Reference proteome</keyword>